<protein>
    <submittedName>
        <fullName evidence="1">7689_t:CDS:1</fullName>
    </submittedName>
</protein>
<comment type="caution">
    <text evidence="1">The sequence shown here is derived from an EMBL/GenBank/DDBJ whole genome shotgun (WGS) entry which is preliminary data.</text>
</comment>
<dbReference type="Proteomes" id="UP000789860">
    <property type="component" value="Unassembled WGS sequence"/>
</dbReference>
<keyword evidence="2" id="KW-1185">Reference proteome</keyword>
<reference evidence="1" key="1">
    <citation type="submission" date="2021-06" db="EMBL/GenBank/DDBJ databases">
        <authorList>
            <person name="Kallberg Y."/>
            <person name="Tangrot J."/>
            <person name="Rosling A."/>
        </authorList>
    </citation>
    <scope>NUCLEOTIDE SEQUENCE</scope>
    <source>
        <strain evidence="1">AU212A</strain>
    </source>
</reference>
<proteinExistence type="predicted"/>
<dbReference type="EMBL" id="CAJVPM010009247">
    <property type="protein sequence ID" value="CAG8562390.1"/>
    <property type="molecule type" value="Genomic_DNA"/>
</dbReference>
<gene>
    <name evidence="1" type="ORF">SCALOS_LOCUS5554</name>
</gene>
<sequence length="138" mass="15804">PTFPSEEEIENITNYFSDSNCKDINEGLKPENKLTPNELAQKLGISEDKTENILYGRIETLAEVKTFETPIKANSTNGLKKDSKILLNRLRAIDKELRLRGYCGIADKETMKKVDQGLEAIADQEKEKQKRFQEEKKI</sequence>
<organism evidence="1 2">
    <name type="scientific">Scutellospora calospora</name>
    <dbReference type="NCBI Taxonomy" id="85575"/>
    <lineage>
        <taxon>Eukaryota</taxon>
        <taxon>Fungi</taxon>
        <taxon>Fungi incertae sedis</taxon>
        <taxon>Mucoromycota</taxon>
        <taxon>Glomeromycotina</taxon>
        <taxon>Glomeromycetes</taxon>
        <taxon>Diversisporales</taxon>
        <taxon>Gigasporaceae</taxon>
        <taxon>Scutellospora</taxon>
    </lineage>
</organism>
<evidence type="ECO:0000313" key="2">
    <source>
        <dbReference type="Proteomes" id="UP000789860"/>
    </source>
</evidence>
<name>A0ACA9M0B6_9GLOM</name>
<feature type="non-terminal residue" evidence="1">
    <location>
        <position position="1"/>
    </location>
</feature>
<accession>A0ACA9M0B6</accession>
<evidence type="ECO:0000313" key="1">
    <source>
        <dbReference type="EMBL" id="CAG8562390.1"/>
    </source>
</evidence>